<evidence type="ECO:0000313" key="3">
    <source>
        <dbReference type="Proteomes" id="UP001146351"/>
    </source>
</evidence>
<reference evidence="2" key="1">
    <citation type="submission" date="2022-11" db="EMBL/GenBank/DDBJ databases">
        <authorList>
            <person name="Petersen C."/>
        </authorList>
    </citation>
    <scope>NUCLEOTIDE SEQUENCE</scope>
    <source>
        <strain evidence="2">IBT 21917</strain>
    </source>
</reference>
<sequence>MVQHSSEPRFRLKVTAGPDYAAATHQIVQVNGDPLQFESSHAIIHLNVRIQDYEGYPDGSPSTSDYFQHPLHKKDKYSIAFSIIFKQPVKADRLLFGNDFDHPIRDKLPWGFNMALGVVRTVLDPSIDGDTHADHPYLYSPALATWNQFRIGDKNVGQDQLLSRRSVVEEGADSAADTRIRTEFHIPSDAAGRRKHFQNKTALSKFEFEAGRVYMADFGNQYLNFSDMSVTLPGINVPVHNLIDEDNHELRYVLKDKDGCVYLVVVFEAVLSASEEEARKKKSG</sequence>
<dbReference type="PANTHER" id="PTHR34826:SF2">
    <property type="entry name" value="UPF0590 PROTEIN C409.17C"/>
    <property type="match status" value="1"/>
</dbReference>
<protein>
    <recommendedName>
        <fullName evidence="1">Domain of unknown function at the cortex 1 domain-containing protein</fullName>
    </recommendedName>
</protein>
<organism evidence="2 3">
    <name type="scientific">Penicillium capsulatum</name>
    <dbReference type="NCBI Taxonomy" id="69766"/>
    <lineage>
        <taxon>Eukaryota</taxon>
        <taxon>Fungi</taxon>
        <taxon>Dikarya</taxon>
        <taxon>Ascomycota</taxon>
        <taxon>Pezizomycotina</taxon>
        <taxon>Eurotiomycetes</taxon>
        <taxon>Eurotiomycetidae</taxon>
        <taxon>Eurotiales</taxon>
        <taxon>Aspergillaceae</taxon>
        <taxon>Penicillium</taxon>
    </lineage>
</organism>
<accession>A0A9W9LR30</accession>
<evidence type="ECO:0000313" key="2">
    <source>
        <dbReference type="EMBL" id="KAJ5171970.1"/>
    </source>
</evidence>
<name>A0A9W9LR30_9EURO</name>
<keyword evidence="3" id="KW-1185">Reference proteome</keyword>
<dbReference type="AlphaFoldDB" id="A0A9W9LR30"/>
<reference evidence="2" key="2">
    <citation type="journal article" date="2023" name="IMA Fungus">
        <title>Comparative genomic study of the Penicillium genus elucidates a diverse pangenome and 15 lateral gene transfer events.</title>
        <authorList>
            <person name="Petersen C."/>
            <person name="Sorensen T."/>
            <person name="Nielsen M.R."/>
            <person name="Sondergaard T.E."/>
            <person name="Sorensen J.L."/>
            <person name="Fitzpatrick D.A."/>
            <person name="Frisvad J.C."/>
            <person name="Nielsen K.L."/>
        </authorList>
    </citation>
    <scope>NUCLEOTIDE SEQUENCE</scope>
    <source>
        <strain evidence="2">IBT 21917</strain>
    </source>
</reference>
<dbReference type="PANTHER" id="PTHR34826">
    <property type="entry name" value="UPF0590 PROTEIN C409.17C"/>
    <property type="match status" value="1"/>
</dbReference>
<feature type="domain" description="Domain of unknown function at the cortex 1" evidence="1">
    <location>
        <begin position="11"/>
        <end position="269"/>
    </location>
</feature>
<dbReference type="Pfam" id="PF08588">
    <property type="entry name" value="Duc1"/>
    <property type="match status" value="1"/>
</dbReference>
<dbReference type="InterPro" id="IPR013897">
    <property type="entry name" value="Duc1"/>
</dbReference>
<gene>
    <name evidence="2" type="ORF">N7492_004563</name>
</gene>
<proteinExistence type="predicted"/>
<dbReference type="OrthoDB" id="2119945at2759"/>
<dbReference type="EMBL" id="JAPQKO010000003">
    <property type="protein sequence ID" value="KAJ5171970.1"/>
    <property type="molecule type" value="Genomic_DNA"/>
</dbReference>
<comment type="caution">
    <text evidence="2">The sequence shown here is derived from an EMBL/GenBank/DDBJ whole genome shotgun (WGS) entry which is preliminary data.</text>
</comment>
<evidence type="ECO:0000259" key="1">
    <source>
        <dbReference type="Pfam" id="PF08588"/>
    </source>
</evidence>
<dbReference type="Proteomes" id="UP001146351">
    <property type="component" value="Unassembled WGS sequence"/>
</dbReference>